<comment type="cofactor">
    <cofactor evidence="1">
        <name>FAD</name>
        <dbReference type="ChEBI" id="CHEBI:57692"/>
    </cofactor>
</comment>
<dbReference type="SUPFAM" id="SSF51905">
    <property type="entry name" value="FAD/NAD(P)-binding domain"/>
    <property type="match status" value="1"/>
</dbReference>
<reference evidence="5 6" key="1">
    <citation type="submission" date="2021-03" db="EMBL/GenBank/DDBJ databases">
        <authorList>
            <person name="Kanchanasin P."/>
            <person name="Saeng-In P."/>
            <person name="Phongsopitanun W."/>
            <person name="Yuki M."/>
            <person name="Kudo T."/>
            <person name="Ohkuma M."/>
            <person name="Tanasupawat S."/>
        </authorList>
    </citation>
    <scope>NUCLEOTIDE SEQUENCE [LARGE SCALE GENOMIC DNA]</scope>
    <source>
        <strain evidence="5 6">L46</strain>
    </source>
</reference>
<keyword evidence="3" id="KW-0274">FAD</keyword>
<name>A0ABS3QXR2_9ACTN</name>
<dbReference type="InterPro" id="IPR050641">
    <property type="entry name" value="RIFMO-like"/>
</dbReference>
<dbReference type="RefSeq" id="WP_208266876.1">
    <property type="nucleotide sequence ID" value="NZ_BAAAGM010000012.1"/>
</dbReference>
<sequence length="465" mass="49237">MILIAGAGPTGLTLAIDLARRGVPHRLVDPGHPAGSRGKGLQPRTLEVLDDLGVIDAVLAAGAPYPPLRAYSGTDVVWEGRMHEPVPPTPGVPYPNVLMVPQWRTEEILRDRLTALGGCVDAVGLAAFTQDDDGVTARLTDGTTVRAAYLVGADGGRSTVRKALGVPFLGETRDEERMLIGDVRTPDLDRDHWHMWADLETRTPGVGLCPLPGTSDFQFTSVLAPGDDPDLTLATYQKHLADGSGRDDIRLTGLGWASVYRVNIRMAERFRAGRVFLAGDAAHVHSPAGGQGLNTGVQDAYNLGWKLAAVLSGASPSLLDTYEEERLPVAAGVLGISTALYRKAAEGQADAHKRGEKTQQLLLAYPDSPLSSGPHGGTRAPDAPLADGTTLFDAFRGPHFTLLAFDTPAPACGPAVRTVPITANPEAEAAYGITAPTLVLVRPDGYRAHTGDPDTTRTYLTRLGL</sequence>
<evidence type="ECO:0000256" key="3">
    <source>
        <dbReference type="ARBA" id="ARBA00022827"/>
    </source>
</evidence>
<evidence type="ECO:0000313" key="6">
    <source>
        <dbReference type="Proteomes" id="UP000666915"/>
    </source>
</evidence>
<protein>
    <submittedName>
        <fullName evidence="5">FAD-dependent monooxygenase</fullName>
    </submittedName>
</protein>
<organism evidence="5 6">
    <name type="scientific">Actinomadura nitritigenes</name>
    <dbReference type="NCBI Taxonomy" id="134602"/>
    <lineage>
        <taxon>Bacteria</taxon>
        <taxon>Bacillati</taxon>
        <taxon>Actinomycetota</taxon>
        <taxon>Actinomycetes</taxon>
        <taxon>Streptosporangiales</taxon>
        <taxon>Thermomonosporaceae</taxon>
        <taxon>Actinomadura</taxon>
    </lineage>
</organism>
<dbReference type="GO" id="GO:0004497">
    <property type="term" value="F:monooxygenase activity"/>
    <property type="evidence" value="ECO:0007669"/>
    <property type="project" value="UniProtKB-KW"/>
</dbReference>
<keyword evidence="5" id="KW-0503">Monooxygenase</keyword>
<dbReference type="Pfam" id="PF01494">
    <property type="entry name" value="FAD_binding_3"/>
    <property type="match status" value="1"/>
</dbReference>
<dbReference type="NCBIfam" id="NF004832">
    <property type="entry name" value="PRK06184.1"/>
    <property type="match status" value="1"/>
</dbReference>
<dbReference type="Gene3D" id="3.40.30.120">
    <property type="match status" value="1"/>
</dbReference>
<comment type="caution">
    <text evidence="5">The sequence shown here is derived from an EMBL/GenBank/DDBJ whole genome shotgun (WGS) entry which is preliminary data.</text>
</comment>
<keyword evidence="6" id="KW-1185">Reference proteome</keyword>
<dbReference type="PANTHER" id="PTHR43004">
    <property type="entry name" value="TRK SYSTEM POTASSIUM UPTAKE PROTEIN"/>
    <property type="match status" value="1"/>
</dbReference>
<dbReference type="InterPro" id="IPR002938">
    <property type="entry name" value="FAD-bd"/>
</dbReference>
<dbReference type="Pfam" id="PF21274">
    <property type="entry name" value="Rng_hyd_C"/>
    <property type="match status" value="1"/>
</dbReference>
<dbReference type="PANTHER" id="PTHR43004:SF19">
    <property type="entry name" value="BINDING MONOOXYGENASE, PUTATIVE (JCVI)-RELATED"/>
    <property type="match status" value="1"/>
</dbReference>
<dbReference type="Gene3D" id="3.30.70.2450">
    <property type="match status" value="1"/>
</dbReference>
<gene>
    <name evidence="5" type="ORF">J4557_13545</name>
</gene>
<proteinExistence type="predicted"/>
<dbReference type="Gene3D" id="3.50.50.60">
    <property type="entry name" value="FAD/NAD(P)-binding domain"/>
    <property type="match status" value="1"/>
</dbReference>
<accession>A0ABS3QXR2</accession>
<evidence type="ECO:0000313" key="5">
    <source>
        <dbReference type="EMBL" id="MBO2438542.1"/>
    </source>
</evidence>
<dbReference type="PRINTS" id="PR00420">
    <property type="entry name" value="RNGMNOXGNASE"/>
</dbReference>
<feature type="domain" description="FAD-binding" evidence="4">
    <location>
        <begin position="2"/>
        <end position="334"/>
    </location>
</feature>
<evidence type="ECO:0000259" key="4">
    <source>
        <dbReference type="Pfam" id="PF01494"/>
    </source>
</evidence>
<dbReference type="EMBL" id="JAGEOK010000008">
    <property type="protein sequence ID" value="MBO2438542.1"/>
    <property type="molecule type" value="Genomic_DNA"/>
</dbReference>
<keyword evidence="2" id="KW-0285">Flavoprotein</keyword>
<keyword evidence="5" id="KW-0560">Oxidoreductase</keyword>
<evidence type="ECO:0000256" key="2">
    <source>
        <dbReference type="ARBA" id="ARBA00022630"/>
    </source>
</evidence>
<dbReference type="InterPro" id="IPR036188">
    <property type="entry name" value="FAD/NAD-bd_sf"/>
</dbReference>
<evidence type="ECO:0000256" key="1">
    <source>
        <dbReference type="ARBA" id="ARBA00001974"/>
    </source>
</evidence>
<dbReference type="Proteomes" id="UP000666915">
    <property type="component" value="Unassembled WGS sequence"/>
</dbReference>